<comment type="caution">
    <text evidence="2">The sequence shown here is derived from an EMBL/GenBank/DDBJ whole genome shotgun (WGS) entry which is preliminary data.</text>
</comment>
<organism evidence="2 3">
    <name type="scientific">Candidatus Ryanbacteria bacterium RIFCSPHIGHO2_01_FULL_48_27</name>
    <dbReference type="NCBI Taxonomy" id="1802115"/>
    <lineage>
        <taxon>Bacteria</taxon>
        <taxon>Candidatus Ryaniibacteriota</taxon>
    </lineage>
</organism>
<accession>A0A1G2G650</accession>
<feature type="transmembrane region" description="Helical" evidence="1">
    <location>
        <begin position="52"/>
        <end position="71"/>
    </location>
</feature>
<evidence type="ECO:0000313" key="3">
    <source>
        <dbReference type="Proteomes" id="UP000177785"/>
    </source>
</evidence>
<evidence type="ECO:0000313" key="2">
    <source>
        <dbReference type="EMBL" id="OGZ45725.1"/>
    </source>
</evidence>
<dbReference type="STRING" id="1802115.A2756_02345"/>
<dbReference type="AlphaFoldDB" id="A0A1G2G650"/>
<feature type="transmembrane region" description="Helical" evidence="1">
    <location>
        <begin position="7"/>
        <end position="32"/>
    </location>
</feature>
<keyword evidence="1" id="KW-1133">Transmembrane helix</keyword>
<keyword evidence="1" id="KW-0472">Membrane</keyword>
<reference evidence="2 3" key="1">
    <citation type="journal article" date="2016" name="Nat. Commun.">
        <title>Thousands of microbial genomes shed light on interconnected biogeochemical processes in an aquifer system.</title>
        <authorList>
            <person name="Anantharaman K."/>
            <person name="Brown C.T."/>
            <person name="Hug L.A."/>
            <person name="Sharon I."/>
            <person name="Castelle C.J."/>
            <person name="Probst A.J."/>
            <person name="Thomas B.C."/>
            <person name="Singh A."/>
            <person name="Wilkins M.J."/>
            <person name="Karaoz U."/>
            <person name="Brodie E.L."/>
            <person name="Williams K.H."/>
            <person name="Hubbard S.S."/>
            <person name="Banfield J.F."/>
        </authorList>
    </citation>
    <scope>NUCLEOTIDE SEQUENCE [LARGE SCALE GENOMIC DNA]</scope>
</reference>
<dbReference type="EMBL" id="MHNL01000005">
    <property type="protein sequence ID" value="OGZ45725.1"/>
    <property type="molecule type" value="Genomic_DNA"/>
</dbReference>
<dbReference type="Proteomes" id="UP000177785">
    <property type="component" value="Unassembled WGS sequence"/>
</dbReference>
<protein>
    <submittedName>
        <fullName evidence="2">Uncharacterized protein</fullName>
    </submittedName>
</protein>
<keyword evidence="1" id="KW-0812">Transmembrane</keyword>
<gene>
    <name evidence="2" type="ORF">A2756_02345</name>
</gene>
<name>A0A1G2G650_9BACT</name>
<proteinExistence type="predicted"/>
<evidence type="ECO:0000256" key="1">
    <source>
        <dbReference type="SAM" id="Phobius"/>
    </source>
</evidence>
<sequence length="88" mass="10459">MSTKRIIYISLFVLLGILLQFVAHAVLEIWYIGLLLNDFERYGLGLSWEVWVQIHSVLSFVFLALGVLFGYQQGKHWWQKIYIEHAYR</sequence>